<proteinExistence type="predicted"/>
<gene>
    <name evidence="3" type="ORF">ASPCAL06748</name>
</gene>
<dbReference type="AlphaFoldDB" id="A0A0U5G4Z8"/>
<accession>A0A0U5G4Z8</accession>
<protein>
    <recommendedName>
        <fullName evidence="5">AT DNA binding protein</fullName>
    </recommendedName>
</protein>
<feature type="compositionally biased region" description="Basic and acidic residues" evidence="2">
    <location>
        <begin position="10"/>
        <end position="27"/>
    </location>
</feature>
<evidence type="ECO:0008006" key="5">
    <source>
        <dbReference type="Google" id="ProtNLM"/>
    </source>
</evidence>
<dbReference type="PANTHER" id="PTHR40618">
    <property type="entry name" value="B-ZIP TRANSCRIPTION FACTOR (EUROFUNG)-RELATED"/>
    <property type="match status" value="1"/>
</dbReference>
<reference evidence="4" key="1">
    <citation type="journal article" date="2016" name="Genome Announc.">
        <title>Draft genome sequences of fungus Aspergillus calidoustus.</title>
        <authorList>
            <person name="Horn F."/>
            <person name="Linde J."/>
            <person name="Mattern D.J."/>
            <person name="Walther G."/>
            <person name="Guthke R."/>
            <person name="Scherlach K."/>
            <person name="Martin K."/>
            <person name="Brakhage A.A."/>
            <person name="Petzke L."/>
            <person name="Valiante V."/>
        </authorList>
    </citation>
    <scope>NUCLEOTIDE SEQUENCE [LARGE SCALE GENOMIC DNA]</scope>
    <source>
        <strain evidence="4">SF006504</strain>
    </source>
</reference>
<feature type="region of interest" description="Disordered" evidence="2">
    <location>
        <begin position="185"/>
        <end position="206"/>
    </location>
</feature>
<organism evidence="3 4">
    <name type="scientific">Aspergillus calidoustus</name>
    <dbReference type="NCBI Taxonomy" id="454130"/>
    <lineage>
        <taxon>Eukaryota</taxon>
        <taxon>Fungi</taxon>
        <taxon>Dikarya</taxon>
        <taxon>Ascomycota</taxon>
        <taxon>Pezizomycotina</taxon>
        <taxon>Eurotiomycetes</taxon>
        <taxon>Eurotiomycetidae</taxon>
        <taxon>Eurotiales</taxon>
        <taxon>Aspergillaceae</taxon>
        <taxon>Aspergillus</taxon>
        <taxon>Aspergillus subgen. Nidulantes</taxon>
    </lineage>
</organism>
<name>A0A0U5G4Z8_ASPCI</name>
<dbReference type="GO" id="GO:0003700">
    <property type="term" value="F:DNA-binding transcription factor activity"/>
    <property type="evidence" value="ECO:0007669"/>
    <property type="project" value="InterPro"/>
</dbReference>
<dbReference type="Gene3D" id="1.20.5.170">
    <property type="match status" value="1"/>
</dbReference>
<dbReference type="SUPFAM" id="SSF57959">
    <property type="entry name" value="Leucine zipper domain"/>
    <property type="match status" value="1"/>
</dbReference>
<dbReference type="PANTHER" id="PTHR40618:SF1">
    <property type="entry name" value="B-ZIP TRANSCRIPTION FACTOR (EUROFUNG)"/>
    <property type="match status" value="1"/>
</dbReference>
<evidence type="ECO:0000313" key="3">
    <source>
        <dbReference type="EMBL" id="CEL05630.1"/>
    </source>
</evidence>
<feature type="region of interest" description="Disordered" evidence="2">
    <location>
        <begin position="1"/>
        <end position="109"/>
    </location>
</feature>
<dbReference type="EMBL" id="CDMC01000005">
    <property type="protein sequence ID" value="CEL05630.1"/>
    <property type="molecule type" value="Genomic_DNA"/>
</dbReference>
<feature type="coiled-coil region" evidence="1">
    <location>
        <begin position="118"/>
        <end position="145"/>
    </location>
</feature>
<dbReference type="Proteomes" id="UP000054771">
    <property type="component" value="Unassembled WGS sequence"/>
</dbReference>
<dbReference type="InterPro" id="IPR046347">
    <property type="entry name" value="bZIP_sf"/>
</dbReference>
<feature type="compositionally biased region" description="Basic residues" evidence="2">
    <location>
        <begin position="42"/>
        <end position="51"/>
    </location>
</feature>
<keyword evidence="4" id="KW-1185">Reference proteome</keyword>
<evidence type="ECO:0000256" key="2">
    <source>
        <dbReference type="SAM" id="MobiDB-lite"/>
    </source>
</evidence>
<feature type="compositionally biased region" description="Basic and acidic residues" evidence="2">
    <location>
        <begin position="52"/>
        <end position="61"/>
    </location>
</feature>
<evidence type="ECO:0000256" key="1">
    <source>
        <dbReference type="SAM" id="Coils"/>
    </source>
</evidence>
<dbReference type="OrthoDB" id="3555317at2759"/>
<evidence type="ECO:0000313" key="4">
    <source>
        <dbReference type="Proteomes" id="UP000054771"/>
    </source>
</evidence>
<sequence>MARLLGEMLISDHSEPSADTEPKETTTHPRSPSTSSFSRNYSPRKYRRKANHKTDLGHRSEIQAIEMDPPERPAKGSSSASGRARRTRPRPTGSDSPEDKDSREKRRMQVRMAQRAYRARNQAQAATLQRRIVQLESALEQMGSAVVSFSDALVQSGVLTSFPNLADPLRGMVATCLSLAEANEEGGDGSSLHLPEEAQRSSGTEYSLSPNRDVFHDAYRSAMLAGFSPHTKDTPMDVPDFIEQLRIACLYHGFVMLNNPRIPLELLWRPFRLLLTLVPRDTITSFFRARLVARLNKRPPEAFAEIPFFQLGGAGTHYPELYLPAEHSREWETSTASSPLSAFSPEVQGELEGEWFDMHDLAGYLRENEVYIVSPMQEEVPRTRRTVKALDFTSALIEKSICLGHSPGFRRSDVERAIALSLCEK</sequence>
<dbReference type="CDD" id="cd14688">
    <property type="entry name" value="bZIP_YAP"/>
    <property type="match status" value="1"/>
</dbReference>
<keyword evidence="1" id="KW-0175">Coiled coil</keyword>
<feature type="compositionally biased region" description="Low complexity" evidence="2">
    <location>
        <begin position="28"/>
        <end position="41"/>
    </location>
</feature>
<dbReference type="STRING" id="454130.A0A0U5G4Z8"/>